<feature type="transmembrane region" description="Helical" evidence="1">
    <location>
        <begin position="44"/>
        <end position="60"/>
    </location>
</feature>
<proteinExistence type="predicted"/>
<gene>
    <name evidence="2" type="ORF">CQ14_30210</name>
</gene>
<dbReference type="RefSeq" id="WP_057856714.1">
    <property type="nucleotide sequence ID" value="NZ_LLYB01000041.1"/>
</dbReference>
<dbReference type="Proteomes" id="UP000051660">
    <property type="component" value="Unassembled WGS sequence"/>
</dbReference>
<dbReference type="OrthoDB" id="7376619at2"/>
<keyword evidence="1" id="KW-0812">Transmembrane</keyword>
<sequence>MQLWSNLPSWLQSGRVLIRFGLRLLILIAFAGFSSTALNQSLHALFWMATVLCALIAGLRRERFLDDDLNHWDEMAAYGAPCALTQALG</sequence>
<comment type="caution">
    <text evidence="2">The sequence shown here is derived from an EMBL/GenBank/DDBJ whole genome shotgun (WGS) entry which is preliminary data.</text>
</comment>
<keyword evidence="1" id="KW-1133">Transmembrane helix</keyword>
<name>A0A0R3NAN7_9BRAD</name>
<protein>
    <submittedName>
        <fullName evidence="2">Uncharacterized protein</fullName>
    </submittedName>
</protein>
<feature type="transmembrane region" description="Helical" evidence="1">
    <location>
        <begin position="20"/>
        <end position="38"/>
    </location>
</feature>
<reference evidence="2 3" key="1">
    <citation type="submission" date="2014-03" db="EMBL/GenBank/DDBJ databases">
        <title>Bradyrhizobium valentinum sp. nov., isolated from effective nodules of Lupinus mariae-josephae, a lupine endemic of basic-lime soils in Eastern Spain.</title>
        <authorList>
            <person name="Duran D."/>
            <person name="Rey L."/>
            <person name="Navarro A."/>
            <person name="Busquets A."/>
            <person name="Imperial J."/>
            <person name="Ruiz-Argueso T."/>
        </authorList>
    </citation>
    <scope>NUCLEOTIDE SEQUENCE [LARGE SCALE GENOMIC DNA]</scope>
    <source>
        <strain evidence="2 3">CCBAU 23086</strain>
    </source>
</reference>
<evidence type="ECO:0000313" key="3">
    <source>
        <dbReference type="Proteomes" id="UP000051660"/>
    </source>
</evidence>
<keyword evidence="1" id="KW-0472">Membrane</keyword>
<evidence type="ECO:0000256" key="1">
    <source>
        <dbReference type="SAM" id="Phobius"/>
    </source>
</evidence>
<organism evidence="2 3">
    <name type="scientific">Bradyrhizobium lablabi</name>
    <dbReference type="NCBI Taxonomy" id="722472"/>
    <lineage>
        <taxon>Bacteria</taxon>
        <taxon>Pseudomonadati</taxon>
        <taxon>Pseudomonadota</taxon>
        <taxon>Alphaproteobacteria</taxon>
        <taxon>Hyphomicrobiales</taxon>
        <taxon>Nitrobacteraceae</taxon>
        <taxon>Bradyrhizobium</taxon>
    </lineage>
</organism>
<dbReference type="AlphaFoldDB" id="A0A0R3NAN7"/>
<accession>A0A0R3NAN7</accession>
<evidence type="ECO:0000313" key="2">
    <source>
        <dbReference type="EMBL" id="KRR26931.1"/>
    </source>
</evidence>
<dbReference type="EMBL" id="LLYB01000041">
    <property type="protein sequence ID" value="KRR26931.1"/>
    <property type="molecule type" value="Genomic_DNA"/>
</dbReference>